<sequence>MFFFVIVVLVLLPLVHVYLWRRLIRDTLPRGTGRRVATLALAAMVVLMLTALMFATRVDPDIGQWFAWPGYLWLALFFYLLLALLVLEVPRLALRRWVRGGRDTSDRSDRASSGAASEPSASSSDAEPVATGPGAATAPTVDRRRVLARSGAAIAGLTAAGLVGYGTTVALGPPSVTRVPIALRKLDPRAAGCRIALISDIHLGPILGRSFTQRIVDMINDEDVDAVGIAGDLVDGSVEHLADAAAPLAGLRSTHGTFFVTGNHEYYSNYQEWVDFLPSLGMRVLRNERAEITHNGGTFDLAGINDATGYQWQDPGDVGAAMAGRDPDRAAVLLAHQPVDLEDAVAHDVDLMLAGHTHGGQLTPFELLVTLQQGAVAGMYQRGGTKMYVTRGAGFWGPPVRVGAPPDITIVELRAG</sequence>
<keyword evidence="7" id="KW-1185">Reference proteome</keyword>
<dbReference type="HOGENOM" id="CLU_025443_5_0_11"/>
<evidence type="ECO:0000313" key="7">
    <source>
        <dbReference type="Proteomes" id="UP000054357"/>
    </source>
</evidence>
<feature type="transmembrane region" description="Helical" evidence="4">
    <location>
        <begin position="68"/>
        <end position="87"/>
    </location>
</feature>
<dbReference type="PANTHER" id="PTHR31302:SF31">
    <property type="entry name" value="PHOSPHODIESTERASE YAEI"/>
    <property type="match status" value="1"/>
</dbReference>
<comment type="caution">
    <text evidence="6">The sequence shown here is derived from an EMBL/GenBank/DDBJ whole genome shotgun (WGS) entry which is preliminary data.</text>
</comment>
<organism evidence="6 7">
    <name type="scientific">Haloechinothrix halophila YIM 93223</name>
    <dbReference type="NCBI Taxonomy" id="592678"/>
    <lineage>
        <taxon>Bacteria</taxon>
        <taxon>Bacillati</taxon>
        <taxon>Actinomycetota</taxon>
        <taxon>Actinomycetes</taxon>
        <taxon>Pseudonocardiales</taxon>
        <taxon>Pseudonocardiaceae</taxon>
        <taxon>Haloechinothrix</taxon>
    </lineage>
</organism>
<evidence type="ECO:0000256" key="4">
    <source>
        <dbReference type="SAM" id="Phobius"/>
    </source>
</evidence>
<feature type="domain" description="Calcineurin-like phosphoesterase" evidence="5">
    <location>
        <begin position="194"/>
        <end position="359"/>
    </location>
</feature>
<keyword evidence="1" id="KW-0479">Metal-binding</keyword>
<evidence type="ECO:0000256" key="2">
    <source>
        <dbReference type="ARBA" id="ARBA00022801"/>
    </source>
</evidence>
<dbReference type="SUPFAM" id="SSF56300">
    <property type="entry name" value="Metallo-dependent phosphatases"/>
    <property type="match status" value="1"/>
</dbReference>
<dbReference type="InterPro" id="IPR029052">
    <property type="entry name" value="Metallo-depent_PP-like"/>
</dbReference>
<dbReference type="PATRIC" id="fig|592678.3.peg.355"/>
<name>W9DSE9_9PSEU</name>
<keyword evidence="4" id="KW-0812">Transmembrane</keyword>
<reference evidence="6 7" key="1">
    <citation type="submission" date="2013-08" db="EMBL/GenBank/DDBJ databases">
        <authorList>
            <consortium name="DOE Joint Genome Institute"/>
            <person name="Klenk H.-P."/>
            <person name="Huntemann M."/>
            <person name="Han J."/>
            <person name="Chen A."/>
            <person name="Kyrpides N."/>
            <person name="Mavromatis K."/>
            <person name="Markowitz V."/>
            <person name="Palaniappan K."/>
            <person name="Ivanova N."/>
            <person name="Schaumberg A."/>
            <person name="Pati A."/>
            <person name="Liolios K."/>
            <person name="Nordberg H.P."/>
            <person name="Cantor M.N."/>
            <person name="Hua S.X."/>
            <person name="Woyke T."/>
        </authorList>
    </citation>
    <scope>NUCLEOTIDE SEQUENCE [LARGE SCALE GENOMIC DNA]</scope>
    <source>
        <strain evidence="6 7">YIM 93223</strain>
    </source>
</reference>
<dbReference type="GO" id="GO:0008758">
    <property type="term" value="F:UDP-2,3-diacylglucosamine hydrolase activity"/>
    <property type="evidence" value="ECO:0007669"/>
    <property type="project" value="TreeGrafter"/>
</dbReference>
<proteinExistence type="predicted"/>
<dbReference type="EMBL" id="AZAK01000001">
    <property type="protein sequence ID" value="ETA66587.1"/>
    <property type="molecule type" value="Genomic_DNA"/>
</dbReference>
<dbReference type="GO" id="GO:0046872">
    <property type="term" value="F:metal ion binding"/>
    <property type="evidence" value="ECO:0007669"/>
    <property type="project" value="UniProtKB-KW"/>
</dbReference>
<feature type="transmembrane region" description="Helical" evidence="4">
    <location>
        <begin position="6"/>
        <end position="24"/>
    </location>
</feature>
<evidence type="ECO:0000256" key="1">
    <source>
        <dbReference type="ARBA" id="ARBA00022723"/>
    </source>
</evidence>
<dbReference type="GO" id="GO:0009245">
    <property type="term" value="P:lipid A biosynthetic process"/>
    <property type="evidence" value="ECO:0007669"/>
    <property type="project" value="TreeGrafter"/>
</dbReference>
<dbReference type="OrthoDB" id="9780884at2"/>
<dbReference type="PANTHER" id="PTHR31302">
    <property type="entry name" value="TRANSMEMBRANE PROTEIN WITH METALLOPHOSPHOESTERASE DOMAIN-RELATED"/>
    <property type="match status" value="1"/>
</dbReference>
<evidence type="ECO:0000313" key="6">
    <source>
        <dbReference type="EMBL" id="ETA66587.1"/>
    </source>
</evidence>
<dbReference type="CDD" id="cd07385">
    <property type="entry name" value="MPP_YkuE_C"/>
    <property type="match status" value="1"/>
</dbReference>
<keyword evidence="4" id="KW-0472">Membrane</keyword>
<feature type="compositionally biased region" description="Low complexity" evidence="3">
    <location>
        <begin position="111"/>
        <end position="138"/>
    </location>
</feature>
<dbReference type="RefSeq" id="WP_034267285.1">
    <property type="nucleotide sequence ID" value="NZ_KI632509.1"/>
</dbReference>
<dbReference type="InterPro" id="IPR051158">
    <property type="entry name" value="Metallophosphoesterase_sf"/>
</dbReference>
<accession>W9DSE9</accession>
<evidence type="ECO:0000256" key="3">
    <source>
        <dbReference type="SAM" id="MobiDB-lite"/>
    </source>
</evidence>
<evidence type="ECO:0000259" key="5">
    <source>
        <dbReference type="Pfam" id="PF00149"/>
    </source>
</evidence>
<dbReference type="AlphaFoldDB" id="W9DSE9"/>
<dbReference type="Gene3D" id="3.60.21.10">
    <property type="match status" value="1"/>
</dbReference>
<dbReference type="Pfam" id="PF00149">
    <property type="entry name" value="Metallophos"/>
    <property type="match status" value="1"/>
</dbReference>
<dbReference type="InterPro" id="IPR004843">
    <property type="entry name" value="Calcineurin-like_PHP"/>
</dbReference>
<gene>
    <name evidence="6" type="ORF">AmyhaDRAFT_0352</name>
</gene>
<dbReference type="Proteomes" id="UP000054357">
    <property type="component" value="Unassembled WGS sequence"/>
</dbReference>
<feature type="region of interest" description="Disordered" evidence="3">
    <location>
        <begin position="102"/>
        <end position="138"/>
    </location>
</feature>
<dbReference type="GO" id="GO:0016020">
    <property type="term" value="C:membrane"/>
    <property type="evidence" value="ECO:0007669"/>
    <property type="project" value="GOC"/>
</dbReference>
<feature type="transmembrane region" description="Helical" evidence="4">
    <location>
        <begin position="36"/>
        <end position="56"/>
    </location>
</feature>
<keyword evidence="2 6" id="KW-0378">Hydrolase</keyword>
<protein>
    <submittedName>
        <fullName evidence="6">Putative phosphohydrolase</fullName>
    </submittedName>
</protein>
<keyword evidence="4" id="KW-1133">Transmembrane helix</keyword>